<evidence type="ECO:0000313" key="1">
    <source>
        <dbReference type="EMBL" id="KAD4584774.1"/>
    </source>
</evidence>
<sequence>MSDLVVPISQEEVDVAPVSVLKPKKVLSEPNTVLCELVEERKVDEVGVKEEVEEVGFNLMKIEEDKVPIEINDTSNVIVVKSMLVKGGEGGAGDLFSIDQRRWRRDSHWRKVLIV</sequence>
<comment type="caution">
    <text evidence="1">The sequence shown here is derived from an EMBL/GenBank/DDBJ whole genome shotgun (WGS) entry which is preliminary data.</text>
</comment>
<organism evidence="1 2">
    <name type="scientific">Mikania micrantha</name>
    <name type="common">bitter vine</name>
    <dbReference type="NCBI Taxonomy" id="192012"/>
    <lineage>
        <taxon>Eukaryota</taxon>
        <taxon>Viridiplantae</taxon>
        <taxon>Streptophyta</taxon>
        <taxon>Embryophyta</taxon>
        <taxon>Tracheophyta</taxon>
        <taxon>Spermatophyta</taxon>
        <taxon>Magnoliopsida</taxon>
        <taxon>eudicotyledons</taxon>
        <taxon>Gunneridae</taxon>
        <taxon>Pentapetalae</taxon>
        <taxon>asterids</taxon>
        <taxon>campanulids</taxon>
        <taxon>Asterales</taxon>
        <taxon>Asteraceae</taxon>
        <taxon>Asteroideae</taxon>
        <taxon>Heliantheae alliance</taxon>
        <taxon>Eupatorieae</taxon>
        <taxon>Mikania</taxon>
    </lineage>
</organism>
<gene>
    <name evidence="1" type="ORF">E3N88_22375</name>
</gene>
<keyword evidence="2" id="KW-1185">Reference proteome</keyword>
<dbReference type="AlphaFoldDB" id="A0A5N6NAJ4"/>
<accession>A0A5N6NAJ4</accession>
<proteinExistence type="predicted"/>
<name>A0A5N6NAJ4_9ASTR</name>
<dbReference type="EMBL" id="SZYD01000012">
    <property type="protein sequence ID" value="KAD4584774.1"/>
    <property type="molecule type" value="Genomic_DNA"/>
</dbReference>
<dbReference type="Proteomes" id="UP000326396">
    <property type="component" value="Linkage Group LG2"/>
</dbReference>
<reference evidence="1 2" key="1">
    <citation type="submission" date="2019-05" db="EMBL/GenBank/DDBJ databases">
        <title>Mikania micrantha, genome provides insights into the molecular mechanism of rapid growth.</title>
        <authorList>
            <person name="Liu B."/>
        </authorList>
    </citation>
    <scope>NUCLEOTIDE SEQUENCE [LARGE SCALE GENOMIC DNA]</scope>
    <source>
        <strain evidence="1">NLD-2019</strain>
        <tissue evidence="1">Leaf</tissue>
    </source>
</reference>
<protein>
    <submittedName>
        <fullName evidence="1">Uncharacterized protein</fullName>
    </submittedName>
</protein>
<evidence type="ECO:0000313" key="2">
    <source>
        <dbReference type="Proteomes" id="UP000326396"/>
    </source>
</evidence>